<gene>
    <name evidence="2" type="ORF">CAL27_11430</name>
</gene>
<evidence type="ECO:0000313" key="3">
    <source>
        <dbReference type="Proteomes" id="UP000216354"/>
    </source>
</evidence>
<protein>
    <recommendedName>
        <fullName evidence="4">Phospholipase D-like domain-containing protein</fullName>
    </recommendedName>
</protein>
<proteinExistence type="predicted"/>
<evidence type="ECO:0008006" key="4">
    <source>
        <dbReference type="Google" id="ProtNLM"/>
    </source>
</evidence>
<name>A0ABX4F3I5_9BORD</name>
<evidence type="ECO:0000313" key="2">
    <source>
        <dbReference type="EMBL" id="OZI65629.1"/>
    </source>
</evidence>
<dbReference type="Proteomes" id="UP000216354">
    <property type="component" value="Unassembled WGS sequence"/>
</dbReference>
<reference evidence="2 3" key="1">
    <citation type="submission" date="2017-05" db="EMBL/GenBank/DDBJ databases">
        <title>Complete and WGS of Bordetella genogroups.</title>
        <authorList>
            <person name="Spilker T."/>
            <person name="Lipuma J."/>
        </authorList>
    </citation>
    <scope>NUCLEOTIDE SEQUENCE [LARGE SCALE GENOMIC DNA]</scope>
    <source>
        <strain evidence="2 3">AU9795</strain>
    </source>
</reference>
<dbReference type="EMBL" id="NEVR01000002">
    <property type="protein sequence ID" value="OZI65629.1"/>
    <property type="molecule type" value="Genomic_DNA"/>
</dbReference>
<dbReference type="Gene3D" id="3.30.870.10">
    <property type="entry name" value="Endonuclease Chain A"/>
    <property type="match status" value="2"/>
</dbReference>
<sequence length="842" mass="92870">MSNTLVAVIKMARPRRALFTTFTFSLSWFEALVLPALRQCNCEQIDVLVDARQACKSTDEAASLYAGSAYRVIPVYMERTTVFHPKIAYLEGWEDLDHLVVTSANLTMSGHGRNLEIIDALSSDTEPAVIGEFGDFLQALTAKYSFSAESLGILHAYRGRAATQLARAGTIDDTARRMWLVHTLATPADEQFLEHTTRINDAHRLTVFSPFHSPSGVPIQRLAREIGVNTLRIGLDARSLIAPFTDEDVFDTQPEYVIANREDENARHLHAKCFELEGSNGTLVMTGSVNATSQSLSSTENVEVALIRILPKSPFKWANATPVQFAPCEFKVDAMTARNPALQATWTAANELVGCIEPAGNTGVVTLSVWDGDERAAQLDAVRLENGSFSAEMSQAINARGALRLIVEGLNLHAEGWINVELDLAGDDEQRHLAKASSRVMANQFRLEDLDTIFSWLSRLQTNIQSKEKQEPRNAGRTPTANRSKAATSPTHKMSYDEWRCSSIEAPPIAKTQVSVTRNTVEAVLRWLNRDVTTEVPLPRPEDGTPPSKASPRMKRALLATDKSEFTSGNSAAEEERRQRTEALYQALLEAIPKGLSREAGSSVAPMLVELSGCAHLKHAFAHKIPTEQGTDYLGLMLQHWLTRFATFEYGEDNRGILLPFFSAMACCAVAAHPQVSLPSLKESLELLAGRSLEPGEIAVGARQALRTNRFDRIPEDMKRAAVEAAGAIEAEQTQSQQLVCLIEQTMNPATKSVPTVPPRYQTAFKAMWQHRKNTRGAFGVVARSTGPTACPSCYSQLQTEDASRLRADQVCLCLNCQRPIFYALDTNILDQKELAGRYKKN</sequence>
<feature type="compositionally biased region" description="Polar residues" evidence="1">
    <location>
        <begin position="477"/>
        <end position="492"/>
    </location>
</feature>
<organism evidence="2 3">
    <name type="scientific">Bordetella genomosp. 1</name>
    <dbReference type="NCBI Taxonomy" id="1395607"/>
    <lineage>
        <taxon>Bacteria</taxon>
        <taxon>Pseudomonadati</taxon>
        <taxon>Pseudomonadota</taxon>
        <taxon>Betaproteobacteria</taxon>
        <taxon>Burkholderiales</taxon>
        <taxon>Alcaligenaceae</taxon>
        <taxon>Bordetella</taxon>
    </lineage>
</organism>
<keyword evidence="3" id="KW-1185">Reference proteome</keyword>
<evidence type="ECO:0000256" key="1">
    <source>
        <dbReference type="SAM" id="MobiDB-lite"/>
    </source>
</evidence>
<accession>A0ABX4F3I5</accession>
<comment type="caution">
    <text evidence="2">The sequence shown here is derived from an EMBL/GenBank/DDBJ whole genome shotgun (WGS) entry which is preliminary data.</text>
</comment>
<feature type="region of interest" description="Disordered" evidence="1">
    <location>
        <begin position="465"/>
        <end position="495"/>
    </location>
</feature>
<dbReference type="RefSeq" id="WP_094831574.1">
    <property type="nucleotide sequence ID" value="NZ_NEVR01000002.1"/>
</dbReference>